<gene>
    <name evidence="1" type="ORF">PT974_01960</name>
</gene>
<accession>A0ABR0SWT5</accession>
<protein>
    <submittedName>
        <fullName evidence="1">Uncharacterized protein</fullName>
    </submittedName>
</protein>
<proteinExistence type="predicted"/>
<reference evidence="1 2" key="1">
    <citation type="submission" date="2024-01" db="EMBL/GenBank/DDBJ databases">
        <title>Complete genome of Cladobotryum mycophilum ATHUM6906.</title>
        <authorList>
            <person name="Christinaki A.C."/>
            <person name="Myridakis A.I."/>
            <person name="Kouvelis V.N."/>
        </authorList>
    </citation>
    <scope>NUCLEOTIDE SEQUENCE [LARGE SCALE GENOMIC DNA]</scope>
    <source>
        <strain evidence="1 2">ATHUM6906</strain>
    </source>
</reference>
<organism evidence="1 2">
    <name type="scientific">Cladobotryum mycophilum</name>
    <dbReference type="NCBI Taxonomy" id="491253"/>
    <lineage>
        <taxon>Eukaryota</taxon>
        <taxon>Fungi</taxon>
        <taxon>Dikarya</taxon>
        <taxon>Ascomycota</taxon>
        <taxon>Pezizomycotina</taxon>
        <taxon>Sordariomycetes</taxon>
        <taxon>Hypocreomycetidae</taxon>
        <taxon>Hypocreales</taxon>
        <taxon>Hypocreaceae</taxon>
        <taxon>Cladobotryum</taxon>
    </lineage>
</organism>
<dbReference type="EMBL" id="JAVFKD010000002">
    <property type="protein sequence ID" value="KAK5996623.1"/>
    <property type="molecule type" value="Genomic_DNA"/>
</dbReference>
<name>A0ABR0SWT5_9HYPO</name>
<comment type="caution">
    <text evidence="1">The sequence shown here is derived from an EMBL/GenBank/DDBJ whole genome shotgun (WGS) entry which is preliminary data.</text>
</comment>
<dbReference type="Proteomes" id="UP001338125">
    <property type="component" value="Unassembled WGS sequence"/>
</dbReference>
<evidence type="ECO:0000313" key="2">
    <source>
        <dbReference type="Proteomes" id="UP001338125"/>
    </source>
</evidence>
<sequence length="377" mass="43938">MALSFIDQIIQALDDLDAEPSTIRSAQWPGQTPAAMINRRRHLEQCRRVKYQLSHGRPGLDWKLCGNKDCSESCCTKVGYAPPHILMDGEQNMDGVYVKDIWSEFAALMAITIWRSSWWGVGSVLIKMHAIESFAVSPPVRRAYLEFKLNCEHKKISILSEEGFKKTLLSVLPRFYFLLAKLDDPESARIIHYILKQPDPYGPRPEWVLEDWIMQFLLTAELWRRKENTDASQRRWTFESPKVVAELLVAVLHNFYNMDREHCFEVEECDDDDDGVGARYDVVWQRWMDVYSLPAEEGEADDDYHVEVAKKVKTIVALSIVGYASKFYFDFARERRIARAIAEDRDRQRRDQMMMDLYGDRSSLEDLERAVAEYSKK</sequence>
<keyword evidence="2" id="KW-1185">Reference proteome</keyword>
<evidence type="ECO:0000313" key="1">
    <source>
        <dbReference type="EMBL" id="KAK5996623.1"/>
    </source>
</evidence>